<dbReference type="NCBIfam" id="NF000355">
    <property type="entry name" value="ribo_prot_ABC_F"/>
    <property type="match status" value="1"/>
</dbReference>
<dbReference type="InterPro" id="IPR017871">
    <property type="entry name" value="ABC_transporter-like_CS"/>
</dbReference>
<evidence type="ECO:0000256" key="2">
    <source>
        <dbReference type="ARBA" id="ARBA00022741"/>
    </source>
</evidence>
<evidence type="ECO:0000313" key="6">
    <source>
        <dbReference type="Proteomes" id="UP000199421"/>
    </source>
</evidence>
<gene>
    <name evidence="5" type="ORF">SAMN05661044_04392</name>
</gene>
<dbReference type="AlphaFoldDB" id="A0A1H7W2N3"/>
<dbReference type="EMBL" id="FOAF01000008">
    <property type="protein sequence ID" value="SEM15746.1"/>
    <property type="molecule type" value="Genomic_DNA"/>
</dbReference>
<dbReference type="PANTHER" id="PTHR19211">
    <property type="entry name" value="ATP-BINDING TRANSPORT PROTEIN-RELATED"/>
    <property type="match status" value="1"/>
</dbReference>
<dbReference type="SUPFAM" id="SSF52540">
    <property type="entry name" value="P-loop containing nucleoside triphosphate hydrolases"/>
    <property type="match status" value="2"/>
</dbReference>
<accession>A0A1H7W2N3</accession>
<dbReference type="STRING" id="407022.SAMN05661044_04392"/>
<sequence length="528" mass="60003">MVFLQNITYIHPNKDLLFHDINLTLNKHSKIALIGNNGIGKSTLLKIIAGELSPSAGLIKMETSIYHVPQIFGQYNHLTIAQALRIEDKLKALNEILAGNLTDANFTLLNDDWSIEERCKEALSYWKLGHLDLSQKMETLSGGQKTKVFLAGISIHQSELILLDEPSNHMDKIGRQQLYDFINSVSKTLIVVSHDRKLLNLLDTVYELSKRGITAYGGNYDFYTEQKLIESNALNQDVKNKEKALRKAKEIERETIERQQKLDARGKKKQEKAGLPTILMNTLKNNAEKSTSKLKGVHTEKIGTISQELSDLRKEVPDVNKMKFGFDNSTVHKGKILFNANDINFAYGNRLLWQQNLNFQITSGERIVLKGYNGSGKTTLIKIILGELNPKRGTVYRAENKSVYIDQDYSLIDNQLAIYEQAQQFNTSLLQEHEIKIRLNRFLFTKEDWDKSCAALSGGEKMRLMLSCLTISNHAPDIIILDEPTNNLDIQNLEILTAAINEYNGTLLVVSHDEYFLKQINIERIIDL</sequence>
<evidence type="ECO:0000259" key="4">
    <source>
        <dbReference type="PROSITE" id="PS50893"/>
    </source>
</evidence>
<dbReference type="SMART" id="SM00382">
    <property type="entry name" value="AAA"/>
    <property type="match status" value="2"/>
</dbReference>
<dbReference type="GO" id="GO:0005524">
    <property type="term" value="F:ATP binding"/>
    <property type="evidence" value="ECO:0007669"/>
    <property type="project" value="UniProtKB-KW"/>
</dbReference>
<dbReference type="RefSeq" id="WP_093328991.1">
    <property type="nucleotide sequence ID" value="NZ_FOAF01000008.1"/>
</dbReference>
<dbReference type="PROSITE" id="PS00211">
    <property type="entry name" value="ABC_TRANSPORTER_1"/>
    <property type="match status" value="2"/>
</dbReference>
<keyword evidence="6" id="KW-1185">Reference proteome</keyword>
<reference evidence="6" key="1">
    <citation type="submission" date="2016-10" db="EMBL/GenBank/DDBJ databases">
        <authorList>
            <person name="Varghese N."/>
            <person name="Submissions S."/>
        </authorList>
    </citation>
    <scope>NUCLEOTIDE SEQUENCE [LARGE SCALE GENOMIC DNA]</scope>
    <source>
        <strain evidence="6">DSM 18733</strain>
    </source>
</reference>
<dbReference type="CDD" id="cd03221">
    <property type="entry name" value="ABCF_EF-3"/>
    <property type="match status" value="2"/>
</dbReference>
<dbReference type="PROSITE" id="PS50893">
    <property type="entry name" value="ABC_TRANSPORTER_2"/>
    <property type="match status" value="2"/>
</dbReference>
<feature type="domain" description="ABC transporter" evidence="4">
    <location>
        <begin position="338"/>
        <end position="528"/>
    </location>
</feature>
<dbReference type="InterPro" id="IPR027417">
    <property type="entry name" value="P-loop_NTPase"/>
</dbReference>
<dbReference type="Proteomes" id="UP000199421">
    <property type="component" value="Unassembled WGS sequence"/>
</dbReference>
<proteinExistence type="predicted"/>
<dbReference type="Gene3D" id="3.40.50.300">
    <property type="entry name" value="P-loop containing nucleotide triphosphate hydrolases"/>
    <property type="match status" value="2"/>
</dbReference>
<dbReference type="PANTHER" id="PTHR19211:SF6">
    <property type="entry name" value="BLL7188 PROTEIN"/>
    <property type="match status" value="1"/>
</dbReference>
<name>A0A1H7W2N3_OLID1</name>
<organism evidence="5 6">
    <name type="scientific">Olivibacter domesticus</name>
    <name type="common">Pseudosphingobacterium domesticum</name>
    <dbReference type="NCBI Taxonomy" id="407022"/>
    <lineage>
        <taxon>Bacteria</taxon>
        <taxon>Pseudomonadati</taxon>
        <taxon>Bacteroidota</taxon>
        <taxon>Sphingobacteriia</taxon>
        <taxon>Sphingobacteriales</taxon>
        <taxon>Sphingobacteriaceae</taxon>
        <taxon>Olivibacter</taxon>
    </lineage>
</organism>
<dbReference type="InterPro" id="IPR050611">
    <property type="entry name" value="ABCF"/>
</dbReference>
<keyword evidence="2" id="KW-0547">Nucleotide-binding</keyword>
<evidence type="ECO:0000256" key="1">
    <source>
        <dbReference type="ARBA" id="ARBA00022737"/>
    </source>
</evidence>
<dbReference type="OrthoDB" id="9804035at2"/>
<keyword evidence="1" id="KW-0677">Repeat</keyword>
<dbReference type="InterPro" id="IPR003439">
    <property type="entry name" value="ABC_transporter-like_ATP-bd"/>
</dbReference>
<evidence type="ECO:0000256" key="3">
    <source>
        <dbReference type="ARBA" id="ARBA00022840"/>
    </source>
</evidence>
<keyword evidence="3" id="KW-0067">ATP-binding</keyword>
<dbReference type="FunFam" id="3.40.50.300:FF:001320">
    <property type="entry name" value="Heme ABC transporter ATP-binding protein"/>
    <property type="match status" value="1"/>
</dbReference>
<evidence type="ECO:0000313" key="5">
    <source>
        <dbReference type="EMBL" id="SEM15746.1"/>
    </source>
</evidence>
<protein>
    <submittedName>
        <fullName evidence="5">ATPase components of ABC transporters with duplicated ATPase domains</fullName>
    </submittedName>
</protein>
<dbReference type="InterPro" id="IPR003593">
    <property type="entry name" value="AAA+_ATPase"/>
</dbReference>
<dbReference type="Pfam" id="PF00005">
    <property type="entry name" value="ABC_tran"/>
    <property type="match status" value="2"/>
</dbReference>
<dbReference type="GO" id="GO:0016887">
    <property type="term" value="F:ATP hydrolysis activity"/>
    <property type="evidence" value="ECO:0007669"/>
    <property type="project" value="InterPro"/>
</dbReference>
<feature type="domain" description="ABC transporter" evidence="4">
    <location>
        <begin position="2"/>
        <end position="235"/>
    </location>
</feature>